<proteinExistence type="predicted"/>
<organism evidence="1">
    <name type="scientific">freshwater metagenome</name>
    <dbReference type="NCBI Taxonomy" id="449393"/>
    <lineage>
        <taxon>unclassified sequences</taxon>
        <taxon>metagenomes</taxon>
        <taxon>ecological metagenomes</taxon>
    </lineage>
</organism>
<dbReference type="AlphaFoldDB" id="A0A6J5Z7M2"/>
<protein>
    <submittedName>
        <fullName evidence="1">Unannotated protein</fullName>
    </submittedName>
</protein>
<reference evidence="1" key="1">
    <citation type="submission" date="2020-05" db="EMBL/GenBank/DDBJ databases">
        <authorList>
            <person name="Chiriac C."/>
            <person name="Salcher M."/>
            <person name="Ghai R."/>
            <person name="Kavagutti S V."/>
        </authorList>
    </citation>
    <scope>NUCLEOTIDE SEQUENCE</scope>
</reference>
<name>A0A6J5Z7M2_9ZZZZ</name>
<accession>A0A6J5Z7M2</accession>
<gene>
    <name evidence="1" type="ORF">UFOPK3522_00297</name>
</gene>
<sequence>MERHYDRSGNCEQQLDKQRKPRRIVDVGGAVCSCQQIAARLNPSRLQRRNVGRCAWSHQLGDIDHHIPDQQRAGSKPFVLKIRQCNLRRAEQQLGAVVGQDSVQLLRHRAVEGAHPGLDVDDGNIRLGGRKCTGQCRVGVAVDENCVRLLLCQKRRQRSDHPRSLLAVAASRDLQLDLRPRHPKFIDEDRRKLIVVVLTGMDQHLLVLGAQRAGDCSGLDELRTVADYRYELHAG</sequence>
<evidence type="ECO:0000313" key="1">
    <source>
        <dbReference type="EMBL" id="CAB4337458.1"/>
    </source>
</evidence>
<dbReference type="EMBL" id="CAESAO010000014">
    <property type="protein sequence ID" value="CAB4337458.1"/>
    <property type="molecule type" value="Genomic_DNA"/>
</dbReference>